<evidence type="ECO:0000313" key="4">
    <source>
        <dbReference type="Proteomes" id="UP001216150"/>
    </source>
</evidence>
<protein>
    <submittedName>
        <fullName evidence="3">Heterokaryon incompatibility protein-domain-containing protein</fullName>
    </submittedName>
</protein>
<reference evidence="3 4" key="1">
    <citation type="journal article" date="2023" name="IMA Fungus">
        <title>Comparative genomic study of the Penicillium genus elucidates a diverse pangenome and 15 lateral gene transfer events.</title>
        <authorList>
            <person name="Petersen C."/>
            <person name="Sorensen T."/>
            <person name="Nielsen M.R."/>
            <person name="Sondergaard T.E."/>
            <person name="Sorensen J.L."/>
            <person name="Fitzpatrick D.A."/>
            <person name="Frisvad J.C."/>
            <person name="Nielsen K.L."/>
        </authorList>
    </citation>
    <scope>NUCLEOTIDE SEQUENCE [LARGE SCALE GENOMIC DNA]</scope>
    <source>
        <strain evidence="3 4">IBT 29057</strain>
    </source>
</reference>
<keyword evidence="4" id="KW-1185">Reference proteome</keyword>
<dbReference type="Proteomes" id="UP001216150">
    <property type="component" value="Unassembled WGS sequence"/>
</dbReference>
<dbReference type="AlphaFoldDB" id="A0AAD6D809"/>
<evidence type="ECO:0000313" key="3">
    <source>
        <dbReference type="EMBL" id="KAJ5567853.1"/>
    </source>
</evidence>
<dbReference type="PANTHER" id="PTHR10622:SF10">
    <property type="entry name" value="HET DOMAIN-CONTAINING PROTEIN"/>
    <property type="match status" value="1"/>
</dbReference>
<gene>
    <name evidence="3" type="ORF">N7450_010339</name>
</gene>
<proteinExistence type="predicted"/>
<evidence type="ECO:0000259" key="1">
    <source>
        <dbReference type="Pfam" id="PF06985"/>
    </source>
</evidence>
<organism evidence="3 4">
    <name type="scientific">Penicillium hetheringtonii</name>
    <dbReference type="NCBI Taxonomy" id="911720"/>
    <lineage>
        <taxon>Eukaryota</taxon>
        <taxon>Fungi</taxon>
        <taxon>Dikarya</taxon>
        <taxon>Ascomycota</taxon>
        <taxon>Pezizomycotina</taxon>
        <taxon>Eurotiomycetes</taxon>
        <taxon>Eurotiomycetidae</taxon>
        <taxon>Eurotiales</taxon>
        <taxon>Aspergillaceae</taxon>
        <taxon>Penicillium</taxon>
    </lineage>
</organism>
<name>A0AAD6D809_9EURO</name>
<dbReference type="InterPro" id="IPR010730">
    <property type="entry name" value="HET"/>
</dbReference>
<accession>A0AAD6D809</accession>
<dbReference type="InterPro" id="IPR058525">
    <property type="entry name" value="DUF8212"/>
</dbReference>
<comment type="caution">
    <text evidence="3">The sequence shown here is derived from an EMBL/GenBank/DDBJ whole genome shotgun (WGS) entry which is preliminary data.</text>
</comment>
<feature type="domain" description="DUF8212" evidence="2">
    <location>
        <begin position="225"/>
        <end position="251"/>
    </location>
</feature>
<dbReference type="PANTHER" id="PTHR10622">
    <property type="entry name" value="HET DOMAIN-CONTAINING PROTEIN"/>
    <property type="match status" value="1"/>
</dbReference>
<dbReference type="Pfam" id="PF06985">
    <property type="entry name" value="HET"/>
    <property type="match status" value="1"/>
</dbReference>
<dbReference type="EMBL" id="JAQJAC010000010">
    <property type="protein sequence ID" value="KAJ5567853.1"/>
    <property type="molecule type" value="Genomic_DNA"/>
</dbReference>
<feature type="domain" description="Heterokaryon incompatibility" evidence="1">
    <location>
        <begin position="22"/>
        <end position="109"/>
    </location>
</feature>
<dbReference type="Pfam" id="PF26640">
    <property type="entry name" value="DUF8212"/>
    <property type="match status" value="1"/>
</dbReference>
<evidence type="ECO:0000259" key="2">
    <source>
        <dbReference type="Pfam" id="PF26640"/>
    </source>
</evidence>
<sequence>MRLLKAAEIQLEEFTPDRIPDYAILSHTWEREEILLEDLRNGSVYKKVAWEKVKRICQQTLEDGLEFVWIDTCCIDKTSSAELSEAINSMFSWYQNARTCYIYLNDVPAHGDIRQKNSKFASSRWFTRGWTLQELLVPREMCFFSCDWVKLGRRRSLISILYHITKIPEGLLIHSAPLQRIAIAEKMFWASQRKTTRPEDMAYCLMGLFDVNMPLLYGEGGTKVFIRLQEEIMKASDDNSLFAWIDRTLSPENWYRPYGLLAISVRYFADSQSIVSMPLRYQSPFSMTNKGLHIDLPLMTTNKKGLWVATLGCGRWSDDRYLPVDIYLKERNNALSDFTRVGVDCLPVPQETKLSKTKAIYIRQN</sequence>